<dbReference type="InterPro" id="IPR038081">
    <property type="entry name" value="CalX-like_sf"/>
</dbReference>
<gene>
    <name evidence="5" type="primary">105315165</name>
</gene>
<dbReference type="GO" id="GO:0007154">
    <property type="term" value="P:cell communication"/>
    <property type="evidence" value="ECO:0007669"/>
    <property type="project" value="InterPro"/>
</dbReference>
<dbReference type="GO" id="GO:0016020">
    <property type="term" value="C:membrane"/>
    <property type="evidence" value="ECO:0007669"/>
    <property type="project" value="InterPro"/>
</dbReference>
<dbReference type="Proteomes" id="UP000007879">
    <property type="component" value="Unassembled WGS sequence"/>
</dbReference>
<feature type="domain" description="Calx-beta" evidence="4">
    <location>
        <begin position="12"/>
        <end position="68"/>
    </location>
</feature>
<feature type="domain" description="Calx-beta" evidence="4">
    <location>
        <begin position="579"/>
        <end position="665"/>
    </location>
</feature>
<dbReference type="EnsemblMetazoa" id="Aqu2.1.11129_001">
    <property type="protein sequence ID" value="Aqu2.1.11129_001"/>
    <property type="gene ID" value="Aqu2.1.11129"/>
</dbReference>
<keyword evidence="6" id="KW-1185">Reference proteome</keyword>
<dbReference type="eggNOG" id="KOG1306">
    <property type="taxonomic scope" value="Eukaryota"/>
</dbReference>
<name>A0A1X7T9A7_AMPQE</name>
<dbReference type="InterPro" id="IPR003644">
    <property type="entry name" value="Calx_beta"/>
</dbReference>
<reference evidence="6" key="1">
    <citation type="journal article" date="2010" name="Nature">
        <title>The Amphimedon queenslandica genome and the evolution of animal complexity.</title>
        <authorList>
            <person name="Srivastava M."/>
            <person name="Simakov O."/>
            <person name="Chapman J."/>
            <person name="Fahey B."/>
            <person name="Gauthier M.E."/>
            <person name="Mitros T."/>
            <person name="Richards G.S."/>
            <person name="Conaco C."/>
            <person name="Dacre M."/>
            <person name="Hellsten U."/>
            <person name="Larroux C."/>
            <person name="Putnam N.H."/>
            <person name="Stanke M."/>
            <person name="Adamska M."/>
            <person name="Darling A."/>
            <person name="Degnan S.M."/>
            <person name="Oakley T.H."/>
            <person name="Plachetzki D.C."/>
            <person name="Zhai Y."/>
            <person name="Adamski M."/>
            <person name="Calcino A."/>
            <person name="Cummins S.F."/>
            <person name="Goodstein D.M."/>
            <person name="Harris C."/>
            <person name="Jackson D.J."/>
            <person name="Leys S.P."/>
            <person name="Shu S."/>
            <person name="Woodcroft B.J."/>
            <person name="Vervoort M."/>
            <person name="Kosik K.S."/>
            <person name="Manning G."/>
            <person name="Degnan B.M."/>
            <person name="Rokhsar D.S."/>
        </authorList>
    </citation>
    <scope>NUCLEOTIDE SEQUENCE [LARGE SCALE GENOMIC DNA]</scope>
</reference>
<dbReference type="STRING" id="400682.A0A1X7T9A7"/>
<dbReference type="EnsemblMetazoa" id="XM_020005234.1">
    <property type="protein sequence ID" value="XP_019860793.1"/>
    <property type="gene ID" value="LOC105315165"/>
</dbReference>
<keyword evidence="1" id="KW-0732">Signal</keyword>
<evidence type="ECO:0000256" key="1">
    <source>
        <dbReference type="ARBA" id="ARBA00022729"/>
    </source>
</evidence>
<dbReference type="KEGG" id="aqu:105315165"/>
<evidence type="ECO:0000313" key="6">
    <source>
        <dbReference type="Proteomes" id="UP000007879"/>
    </source>
</evidence>
<evidence type="ECO:0000256" key="3">
    <source>
        <dbReference type="ARBA" id="ARBA00022837"/>
    </source>
</evidence>
<dbReference type="InParanoid" id="A0A1X7T9A7"/>
<sequence length="665" mass="71998">MHEIDGLLLGFVTFGTGVLTQNRSINFPVVDDNIALEPDKHYLLRLRNIGNIGLGNPGTMNVTVVDNDDVFVSFVGSFYSYSESHGTVSNIQVQLSNPIAQDLSVNIRGGPGSQPSSVVVSGAVVSESIRFIAGGNTSVSLSDFALIDDAVTLEAVEQYDLSLISHDYTAEPSRVSLGSNTTLFINDDDVVDVTFGNSMYLFFENEGMARVSVSLSRNISQALTVTVRVEGGPVDQTIRFSPSQRVGFISFGLADDLIALEDPKRFQLRFSQHSFPDGSKVRLGSNSNVSILDNDVVSVTFAQSSYSYFESNGTASNIMLRLNTTIARPLSVLVLGGPGSQPSSVVVSGADVSSAVTFAPGGSLTVPLPSFVITNDDVALEDDESYSLSISDPSVTQNVIAADSTDIDITDDDIITINLEPPSTCLEGSNAVAVIKREAIAYEAPFEATVSNERYTGPLSPDQATVGDFDGFNFTEQHSVVFHPAKANDERFGNVSFLMPRDGIVELEKVFIWRLSVNDSRVRINTDTQFVRLDNKDVFSIGFKDLHVTIREGQVATLTIKQIGNEKGGTDIGGFPENRLQSVQFRHVSGTATSGSDFLLNSTVPRLTYTVNNTLNDISFTPITSIDDNIIEGDETIQVIIIYWDYVVQAVKEWQTATITIVDDD</sequence>
<keyword evidence="2" id="KW-0677">Repeat</keyword>
<dbReference type="SUPFAM" id="SSF141072">
    <property type="entry name" value="CalX-like"/>
    <property type="match status" value="4"/>
</dbReference>
<proteinExistence type="predicted"/>
<feature type="domain" description="Calx-beta" evidence="4">
    <location>
        <begin position="293"/>
        <end position="413"/>
    </location>
</feature>
<dbReference type="Pfam" id="PF03160">
    <property type="entry name" value="Calx-beta"/>
    <property type="match status" value="3"/>
</dbReference>
<reference evidence="5" key="2">
    <citation type="submission" date="2017-05" db="UniProtKB">
        <authorList>
            <consortium name="EnsemblMetazoa"/>
        </authorList>
    </citation>
    <scope>IDENTIFICATION</scope>
</reference>
<dbReference type="Gene3D" id="2.60.40.2030">
    <property type="match status" value="3"/>
</dbReference>
<protein>
    <recommendedName>
        <fullName evidence="4">Calx-beta domain-containing protein</fullName>
    </recommendedName>
</protein>
<accession>A0A1X7T9A7</accession>
<dbReference type="AlphaFoldDB" id="A0A1X7T9A7"/>
<organism evidence="5">
    <name type="scientific">Amphimedon queenslandica</name>
    <name type="common">Sponge</name>
    <dbReference type="NCBI Taxonomy" id="400682"/>
    <lineage>
        <taxon>Eukaryota</taxon>
        <taxon>Metazoa</taxon>
        <taxon>Porifera</taxon>
        <taxon>Demospongiae</taxon>
        <taxon>Heteroscleromorpha</taxon>
        <taxon>Haplosclerida</taxon>
        <taxon>Niphatidae</taxon>
        <taxon>Amphimedon</taxon>
    </lineage>
</organism>
<evidence type="ECO:0000313" key="5">
    <source>
        <dbReference type="EnsemblMetazoa" id="Aqu2.1.11129_001"/>
    </source>
</evidence>
<evidence type="ECO:0000259" key="4">
    <source>
        <dbReference type="Pfam" id="PF03160"/>
    </source>
</evidence>
<evidence type="ECO:0000256" key="2">
    <source>
        <dbReference type="ARBA" id="ARBA00022737"/>
    </source>
</evidence>
<keyword evidence="3" id="KW-0106">Calcium</keyword>